<evidence type="ECO:0000256" key="5">
    <source>
        <dbReference type="ARBA" id="ARBA00022989"/>
    </source>
</evidence>
<sequence>MSSAEMMENGAADGGEISVSAAPSSMQTQYNSPSLSGKPLLMIEHPNTKAKTKTPSRTPNFITPLGSPIRRAINMTRFDPQDAWLPITESRNGNAFYSAFHTLCAGIGIQALVLPVAFTYLGWSWGIISLTVAFIWQTYTFWLLTNLHESTENGMRYSRFLQLFNAAFGEKMGKIFAVFPIMYLSGGTCVALIVVGGSTSKLFYEIVCGGHGCTAKPLTTVEWYLVFTSAAVLLSQLPNLNSIAGVSLVGAVTAVGYCTLMWCVSVTEGRLDGVSYDRVKPNTNTEWFFGILNAFGIIAFAFRGHNVTLEIQATMPSSEKKPSRVPMWRGIQAAYFVVALCLFPIAIGGYWAYGNKIPESGGMLAAIYRYHGRDTSQSILGLISLFVIINAASSFQIYGMPMFDDMESKITKRMKRALPWWMRVISRFMFGYGCFFVAVAIPFLGSLAGLIGGIAVPVTFAYPCLMWIKIKKPKKYGLMWWLNWGLGISGILLTILLVAAGVYVVIDTGMEVSFFKPH</sequence>
<proteinExistence type="predicted"/>
<feature type="transmembrane region" description="Helical" evidence="7">
    <location>
        <begin position="480"/>
        <end position="506"/>
    </location>
</feature>
<dbReference type="Proteomes" id="UP001190926">
    <property type="component" value="Unassembled WGS sequence"/>
</dbReference>
<evidence type="ECO:0000256" key="3">
    <source>
        <dbReference type="ARBA" id="ARBA00022692"/>
    </source>
</evidence>
<feature type="transmembrane region" description="Helical" evidence="7">
    <location>
        <begin position="379"/>
        <end position="399"/>
    </location>
</feature>
<evidence type="ECO:0000256" key="2">
    <source>
        <dbReference type="ARBA" id="ARBA00022448"/>
    </source>
</evidence>
<feature type="transmembrane region" description="Helical" evidence="7">
    <location>
        <begin position="95"/>
        <end position="117"/>
    </location>
</feature>
<keyword evidence="6 7" id="KW-0472">Membrane</keyword>
<feature type="transmembrane region" description="Helical" evidence="7">
    <location>
        <begin position="420"/>
        <end position="441"/>
    </location>
</feature>
<dbReference type="EMBL" id="SDAM02002107">
    <property type="protein sequence ID" value="KAH6821375.1"/>
    <property type="molecule type" value="Genomic_DNA"/>
</dbReference>
<name>A0AAD4ITQ2_PERFH</name>
<organism evidence="9 10">
    <name type="scientific">Perilla frutescens var. hirtella</name>
    <name type="common">Perilla citriodora</name>
    <name type="synonym">Perilla setoyensis</name>
    <dbReference type="NCBI Taxonomy" id="608512"/>
    <lineage>
        <taxon>Eukaryota</taxon>
        <taxon>Viridiplantae</taxon>
        <taxon>Streptophyta</taxon>
        <taxon>Embryophyta</taxon>
        <taxon>Tracheophyta</taxon>
        <taxon>Spermatophyta</taxon>
        <taxon>Magnoliopsida</taxon>
        <taxon>eudicotyledons</taxon>
        <taxon>Gunneridae</taxon>
        <taxon>Pentapetalae</taxon>
        <taxon>asterids</taxon>
        <taxon>lamiids</taxon>
        <taxon>Lamiales</taxon>
        <taxon>Lamiaceae</taxon>
        <taxon>Nepetoideae</taxon>
        <taxon>Elsholtzieae</taxon>
        <taxon>Perilla</taxon>
    </lineage>
</organism>
<evidence type="ECO:0000313" key="10">
    <source>
        <dbReference type="Proteomes" id="UP001190926"/>
    </source>
</evidence>
<feature type="transmembrane region" description="Helical" evidence="7">
    <location>
        <begin position="175"/>
        <end position="195"/>
    </location>
</feature>
<feature type="transmembrane region" description="Helical" evidence="7">
    <location>
        <begin position="330"/>
        <end position="353"/>
    </location>
</feature>
<feature type="transmembrane region" description="Helical" evidence="7">
    <location>
        <begin position="246"/>
        <end position="267"/>
    </location>
</feature>
<comment type="caution">
    <text evidence="9">The sequence shown here is derived from an EMBL/GenBank/DDBJ whole genome shotgun (WGS) entry which is preliminary data.</text>
</comment>
<dbReference type="GO" id="GO:0006865">
    <property type="term" value="P:amino acid transport"/>
    <property type="evidence" value="ECO:0007669"/>
    <property type="project" value="UniProtKB-KW"/>
</dbReference>
<keyword evidence="5 7" id="KW-1133">Transmembrane helix</keyword>
<feature type="transmembrane region" description="Helical" evidence="7">
    <location>
        <begin position="123"/>
        <end position="145"/>
    </location>
</feature>
<feature type="domain" description="Amino acid transporter transmembrane" evidence="8">
    <location>
        <begin position="92"/>
        <end position="506"/>
    </location>
</feature>
<dbReference type="AlphaFoldDB" id="A0AAD4ITQ2"/>
<reference evidence="9 10" key="1">
    <citation type="journal article" date="2021" name="Nat. Commun.">
        <title>Incipient diploidization of the medicinal plant Perilla within 10,000 years.</title>
        <authorList>
            <person name="Zhang Y."/>
            <person name="Shen Q."/>
            <person name="Leng L."/>
            <person name="Zhang D."/>
            <person name="Chen S."/>
            <person name="Shi Y."/>
            <person name="Ning Z."/>
            <person name="Chen S."/>
        </authorList>
    </citation>
    <scope>NUCLEOTIDE SEQUENCE [LARGE SCALE GENOMIC DNA]</scope>
    <source>
        <strain evidence="10">cv. PC099</strain>
    </source>
</reference>
<evidence type="ECO:0000256" key="6">
    <source>
        <dbReference type="ARBA" id="ARBA00023136"/>
    </source>
</evidence>
<keyword evidence="10" id="KW-1185">Reference proteome</keyword>
<gene>
    <name evidence="9" type="ORF">C2S53_006206</name>
</gene>
<feature type="transmembrane region" description="Helical" evidence="7">
    <location>
        <begin position="287"/>
        <end position="309"/>
    </location>
</feature>
<dbReference type="InterPro" id="IPR013057">
    <property type="entry name" value="AA_transpt_TM"/>
</dbReference>
<keyword evidence="2" id="KW-0813">Transport</keyword>
<keyword evidence="3 7" id="KW-0812">Transmembrane</keyword>
<evidence type="ECO:0000313" key="9">
    <source>
        <dbReference type="EMBL" id="KAH6821375.1"/>
    </source>
</evidence>
<evidence type="ECO:0000256" key="4">
    <source>
        <dbReference type="ARBA" id="ARBA00022970"/>
    </source>
</evidence>
<feature type="transmembrane region" description="Helical" evidence="7">
    <location>
        <begin position="447"/>
        <end position="468"/>
    </location>
</feature>
<keyword evidence="4" id="KW-0029">Amino-acid transport</keyword>
<comment type="subcellular location">
    <subcellularLocation>
        <location evidence="1">Membrane</location>
    </subcellularLocation>
</comment>
<protein>
    <submittedName>
        <fullName evidence="9">Transmembrane amino acid transporter family protein</fullName>
    </submittedName>
</protein>
<dbReference type="Pfam" id="PF01490">
    <property type="entry name" value="Aa_trans"/>
    <property type="match status" value="1"/>
</dbReference>
<accession>A0AAD4ITQ2</accession>
<dbReference type="GO" id="GO:0016020">
    <property type="term" value="C:membrane"/>
    <property type="evidence" value="ECO:0007669"/>
    <property type="project" value="UniProtKB-SubCell"/>
</dbReference>
<evidence type="ECO:0000256" key="7">
    <source>
        <dbReference type="SAM" id="Phobius"/>
    </source>
</evidence>
<evidence type="ECO:0000256" key="1">
    <source>
        <dbReference type="ARBA" id="ARBA00004370"/>
    </source>
</evidence>
<dbReference type="PANTHER" id="PTHR48017">
    <property type="entry name" value="OS05G0424000 PROTEIN-RELATED"/>
    <property type="match status" value="1"/>
</dbReference>
<evidence type="ECO:0000259" key="8">
    <source>
        <dbReference type="Pfam" id="PF01490"/>
    </source>
</evidence>